<comment type="similarity">
    <text evidence="2">Belongs to the Ap4A hydrolase family.</text>
</comment>
<dbReference type="GO" id="GO:0005737">
    <property type="term" value="C:cytoplasm"/>
    <property type="evidence" value="ECO:0007669"/>
    <property type="project" value="TreeGrafter"/>
</dbReference>
<dbReference type="OrthoDB" id="9807890at2"/>
<evidence type="ECO:0000256" key="2">
    <source>
        <dbReference type="ARBA" id="ARBA00005419"/>
    </source>
</evidence>
<dbReference type="AlphaFoldDB" id="A0A317QAH5"/>
<dbReference type="SUPFAM" id="SSF56300">
    <property type="entry name" value="Metallo-dependent phosphatases"/>
    <property type="match status" value="1"/>
</dbReference>
<keyword evidence="4" id="KW-0378">Hydrolase</keyword>
<dbReference type="InterPro" id="IPR029052">
    <property type="entry name" value="Metallo-depent_PP-like"/>
</dbReference>
<dbReference type="Gene3D" id="3.60.21.10">
    <property type="match status" value="1"/>
</dbReference>
<evidence type="ECO:0000256" key="8">
    <source>
        <dbReference type="ARBA" id="ARBA00049417"/>
    </source>
</evidence>
<dbReference type="InterPro" id="IPR050126">
    <property type="entry name" value="Ap4A_hydrolase"/>
</dbReference>
<dbReference type="NCBIfam" id="NF001204">
    <property type="entry name" value="PRK00166.1"/>
    <property type="match status" value="1"/>
</dbReference>
<organism evidence="10 11">
    <name type="scientific">Pseudidiomarina maritima</name>
    <dbReference type="NCBI Taxonomy" id="519453"/>
    <lineage>
        <taxon>Bacteria</taxon>
        <taxon>Pseudomonadati</taxon>
        <taxon>Pseudomonadota</taxon>
        <taxon>Gammaproteobacteria</taxon>
        <taxon>Alteromonadales</taxon>
        <taxon>Idiomarinaceae</taxon>
        <taxon>Pseudidiomarina</taxon>
    </lineage>
</organism>
<evidence type="ECO:0000313" key="11">
    <source>
        <dbReference type="Proteomes" id="UP000246964"/>
    </source>
</evidence>
<dbReference type="InterPro" id="IPR004843">
    <property type="entry name" value="Calcineurin-like_PHP"/>
</dbReference>
<comment type="caution">
    <text evidence="10">The sequence shown here is derived from an EMBL/GenBank/DDBJ whole genome shotgun (WGS) entry which is preliminary data.</text>
</comment>
<reference evidence="10 11" key="1">
    <citation type="submission" date="2018-05" db="EMBL/GenBank/DDBJ databases">
        <title>Freshwater and sediment microbial communities from various areas in North America, analyzing microbe dynamics in response to fracking.</title>
        <authorList>
            <person name="Lamendella R."/>
        </authorList>
    </citation>
    <scope>NUCLEOTIDE SEQUENCE [LARGE SCALE GENOMIC DNA]</scope>
    <source>
        <strain evidence="10 11">125B1</strain>
    </source>
</reference>
<dbReference type="GO" id="GO:0016791">
    <property type="term" value="F:phosphatase activity"/>
    <property type="evidence" value="ECO:0007669"/>
    <property type="project" value="TreeGrafter"/>
</dbReference>
<evidence type="ECO:0000259" key="9">
    <source>
        <dbReference type="Pfam" id="PF00149"/>
    </source>
</evidence>
<comment type="function">
    <text evidence="1">Hydrolyzes diadenosine 5',5'''-P1,P4-tetraphosphate to yield ADP.</text>
</comment>
<evidence type="ECO:0000256" key="5">
    <source>
        <dbReference type="ARBA" id="ARBA00031248"/>
    </source>
</evidence>
<evidence type="ECO:0000256" key="6">
    <source>
        <dbReference type="ARBA" id="ARBA00032248"/>
    </source>
</evidence>
<dbReference type="RefSeq" id="WP_110075875.1">
    <property type="nucleotide sequence ID" value="NZ_QGTT01000006.1"/>
</dbReference>
<evidence type="ECO:0000256" key="4">
    <source>
        <dbReference type="ARBA" id="ARBA00022801"/>
    </source>
</evidence>
<protein>
    <recommendedName>
        <fullName evidence="3">bis(5'-nucleosyl)-tetraphosphatase (symmetrical)</fullName>
        <ecNumber evidence="3">3.6.1.41</ecNumber>
    </recommendedName>
    <alternativeName>
        <fullName evidence="6">Ap4A hydrolase</fullName>
    </alternativeName>
    <alternativeName>
        <fullName evidence="5">Diadenosine 5',5'''-P1,P4-tetraphosphate pyrophosphohydrolase</fullName>
    </alternativeName>
    <alternativeName>
        <fullName evidence="7">Diadenosine tetraphosphatase</fullName>
    </alternativeName>
</protein>
<dbReference type="Pfam" id="PF00149">
    <property type="entry name" value="Metallophos"/>
    <property type="match status" value="1"/>
</dbReference>
<dbReference type="PANTHER" id="PTHR42850">
    <property type="entry name" value="METALLOPHOSPHOESTERASE"/>
    <property type="match status" value="1"/>
</dbReference>
<dbReference type="NCBIfam" id="TIGR00668">
    <property type="entry name" value="apaH"/>
    <property type="match status" value="1"/>
</dbReference>
<dbReference type="PANTHER" id="PTHR42850:SF11">
    <property type="entry name" value="BIS(5'-NUCLEOSYL)-TETRAPHOSPHATASE [SYMMETRICAL]"/>
    <property type="match status" value="1"/>
</dbReference>
<evidence type="ECO:0000256" key="1">
    <source>
        <dbReference type="ARBA" id="ARBA00003413"/>
    </source>
</evidence>
<evidence type="ECO:0000313" key="10">
    <source>
        <dbReference type="EMBL" id="PWW13378.1"/>
    </source>
</evidence>
<name>A0A317QAH5_9GAMM</name>
<keyword evidence="11" id="KW-1185">Reference proteome</keyword>
<accession>A0A317QAH5</accession>
<dbReference type="InterPro" id="IPR004617">
    <property type="entry name" value="ApaH"/>
</dbReference>
<sequence>MSRYIVGDIQGCATELKLLLQQVGFDPSFDQLWCVGDLVGRGPDSLACLQFLHDLGSSAKVVLGNHDLNLMAILAGVRAAHPSDKLDAIVALPQHEQQQWLAWLVQQPLMLTSNDGLVMSHAGIYPWWSLAEAQDYADETSAALQQAWQQQQLGEWLASMYGNEPNRWHPDLSGADRHRFIINALTRMRYCRVPPSYDYGELELTCKTAPQQQRHPSDLVPWYELTEVTDNCLVFGHWAALMGQTQRDDVIGLDTGCVWGNQLTLLRWPTGEIVSLPCQSDC</sequence>
<comment type="catalytic activity">
    <reaction evidence="8">
        <text>P(1),P(4)-bis(5'-adenosyl) tetraphosphate + H2O = 2 ADP + 2 H(+)</text>
        <dbReference type="Rhea" id="RHEA:24252"/>
        <dbReference type="ChEBI" id="CHEBI:15377"/>
        <dbReference type="ChEBI" id="CHEBI:15378"/>
        <dbReference type="ChEBI" id="CHEBI:58141"/>
        <dbReference type="ChEBI" id="CHEBI:456216"/>
        <dbReference type="EC" id="3.6.1.41"/>
    </reaction>
</comment>
<proteinExistence type="inferred from homology"/>
<evidence type="ECO:0000256" key="7">
    <source>
        <dbReference type="ARBA" id="ARBA00033210"/>
    </source>
</evidence>
<dbReference type="PIRSF" id="PIRSF000903">
    <property type="entry name" value="B5n-ttraPtase_sm"/>
    <property type="match status" value="1"/>
</dbReference>
<evidence type="ECO:0000256" key="3">
    <source>
        <dbReference type="ARBA" id="ARBA00012506"/>
    </source>
</evidence>
<gene>
    <name evidence="10" type="ORF">DET45_10692</name>
</gene>
<dbReference type="GO" id="GO:0008803">
    <property type="term" value="F:bis(5'-nucleosyl)-tetraphosphatase (symmetrical) activity"/>
    <property type="evidence" value="ECO:0007669"/>
    <property type="project" value="UniProtKB-EC"/>
</dbReference>
<dbReference type="GO" id="GO:0110154">
    <property type="term" value="P:RNA decapping"/>
    <property type="evidence" value="ECO:0007669"/>
    <property type="project" value="TreeGrafter"/>
</dbReference>
<dbReference type="EC" id="3.6.1.41" evidence="3"/>
<dbReference type="Proteomes" id="UP000246964">
    <property type="component" value="Unassembled WGS sequence"/>
</dbReference>
<dbReference type="EMBL" id="QGTT01000006">
    <property type="protein sequence ID" value="PWW13378.1"/>
    <property type="molecule type" value="Genomic_DNA"/>
</dbReference>
<feature type="domain" description="Calcineurin-like phosphoesterase" evidence="9">
    <location>
        <begin position="4"/>
        <end position="133"/>
    </location>
</feature>